<comment type="cofactor">
    <cofactor evidence="6">
        <name>heme c</name>
        <dbReference type="ChEBI" id="CHEBI:61717"/>
    </cofactor>
    <text evidence="6">Binds 4 heme c groups covalently per monomer.</text>
</comment>
<keyword evidence="4" id="KW-0249">Electron transport</keyword>
<feature type="binding site" description="axial binding residue" evidence="6">
    <location>
        <position position="45"/>
    </location>
    <ligand>
        <name>heme c</name>
        <dbReference type="ChEBI" id="CHEBI:61717"/>
        <label>1</label>
    </ligand>
    <ligandPart>
        <name>Fe</name>
        <dbReference type="ChEBI" id="CHEBI:18248"/>
    </ligandPart>
</feature>
<accession>A0A7C4EKP3</accession>
<sequence length="122" mass="13532">MKSKKGLVVLIAACFLFGITLVYAQQDVYELKIEGGKFPPVQFSHGKHNTDYKVDCKVCHHKEADPKAKAQKCTECHDPAEAKNEACKAMDAFHKNCINCHKKEVEAGKAAPTKCNECHKKG</sequence>
<feature type="binding site" description="axial binding residue" evidence="6">
    <location>
        <position position="73"/>
    </location>
    <ligand>
        <name>heme c</name>
        <dbReference type="ChEBI" id="CHEBI:61717"/>
        <label>1</label>
    </ligand>
    <ligandPart>
        <name>Fe</name>
        <dbReference type="ChEBI" id="CHEBI:18248"/>
    </ligandPart>
</feature>
<dbReference type="Gene3D" id="3.90.10.10">
    <property type="entry name" value="Cytochrome C3"/>
    <property type="match status" value="1"/>
</dbReference>
<dbReference type="InterPro" id="IPR036280">
    <property type="entry name" value="Multihaem_cyt_sf"/>
</dbReference>
<feature type="binding site" description="axial binding residue" evidence="6">
    <location>
        <position position="60"/>
    </location>
    <ligand>
        <name>heme c</name>
        <dbReference type="ChEBI" id="CHEBI:61717"/>
        <label>1</label>
    </ligand>
    <ligandPart>
        <name>Fe</name>
        <dbReference type="ChEBI" id="CHEBI:18248"/>
    </ligandPart>
</feature>
<evidence type="ECO:0000256" key="1">
    <source>
        <dbReference type="ARBA" id="ARBA00022448"/>
    </source>
</evidence>
<feature type="binding site" description="axial binding residue" evidence="6">
    <location>
        <position position="101"/>
    </location>
    <ligand>
        <name>heme c</name>
        <dbReference type="ChEBI" id="CHEBI:61717"/>
        <label>1</label>
    </ligand>
    <ligandPart>
        <name>Fe</name>
        <dbReference type="ChEBI" id="CHEBI:18248"/>
    </ligandPart>
</feature>
<evidence type="ECO:0000256" key="7">
    <source>
        <dbReference type="SAM" id="SignalP"/>
    </source>
</evidence>
<feature type="binding site" description="axial binding residue" evidence="6">
    <location>
        <position position="77"/>
    </location>
    <ligand>
        <name>heme c</name>
        <dbReference type="ChEBI" id="CHEBI:61717"/>
        <label>1</label>
    </ligand>
    <ligandPart>
        <name>Fe</name>
        <dbReference type="ChEBI" id="CHEBI:18248"/>
    </ligandPart>
</feature>
<comment type="caution">
    <text evidence="9">The sequence shown here is derived from an EMBL/GenBank/DDBJ whole genome shotgun (WGS) entry which is preliminary data.</text>
</comment>
<dbReference type="GO" id="GO:0009055">
    <property type="term" value="F:electron transfer activity"/>
    <property type="evidence" value="ECO:0007669"/>
    <property type="project" value="InterPro"/>
</dbReference>
<evidence type="ECO:0000313" key="9">
    <source>
        <dbReference type="EMBL" id="HGG99719.1"/>
    </source>
</evidence>
<evidence type="ECO:0000256" key="6">
    <source>
        <dbReference type="PIRSR" id="PIRSR602322-1"/>
    </source>
</evidence>
<dbReference type="PRINTS" id="PR00609">
    <property type="entry name" value="CYTOCHROMEC3"/>
</dbReference>
<feature type="signal peptide" evidence="7">
    <location>
        <begin position="1"/>
        <end position="24"/>
    </location>
</feature>
<feature type="binding site" description="axial binding residue" evidence="6">
    <location>
        <position position="48"/>
    </location>
    <ligand>
        <name>heme c</name>
        <dbReference type="ChEBI" id="CHEBI:61717"/>
        <label>1</label>
    </ligand>
    <ligandPart>
        <name>Fe</name>
        <dbReference type="ChEBI" id="CHEBI:18248"/>
    </ligandPart>
</feature>
<keyword evidence="3 6" id="KW-0479">Metal-binding</keyword>
<organism evidence="9">
    <name type="scientific">Thermodesulfovibrio aggregans</name>
    <dbReference type="NCBI Taxonomy" id="86166"/>
    <lineage>
        <taxon>Bacteria</taxon>
        <taxon>Pseudomonadati</taxon>
        <taxon>Nitrospirota</taxon>
        <taxon>Thermodesulfovibrionia</taxon>
        <taxon>Thermodesulfovibrionales</taxon>
        <taxon>Thermodesulfovibrionaceae</taxon>
        <taxon>Thermodesulfovibrio</taxon>
    </lineage>
</organism>
<feature type="binding site" description="axial binding residue" evidence="6">
    <location>
        <position position="61"/>
    </location>
    <ligand>
        <name>heme c</name>
        <dbReference type="ChEBI" id="CHEBI:61717"/>
        <label>1</label>
    </ligand>
    <ligandPart>
        <name>Fe</name>
        <dbReference type="ChEBI" id="CHEBI:18248"/>
    </ligandPart>
</feature>
<feature type="binding site" description="axial binding residue" evidence="6">
    <location>
        <position position="115"/>
    </location>
    <ligand>
        <name>heme c</name>
        <dbReference type="ChEBI" id="CHEBI:61717"/>
        <label>1</label>
    </ligand>
    <ligandPart>
        <name>Fe</name>
        <dbReference type="ChEBI" id="CHEBI:18248"/>
    </ligandPart>
</feature>
<feature type="binding site" description="axial binding residue" evidence="6">
    <location>
        <position position="97"/>
    </location>
    <ligand>
        <name>heme c</name>
        <dbReference type="ChEBI" id="CHEBI:61717"/>
        <label>1</label>
    </ligand>
    <ligandPart>
        <name>Fe</name>
        <dbReference type="ChEBI" id="CHEBI:18248"/>
    </ligandPart>
</feature>
<dbReference type="CDD" id="cd08168">
    <property type="entry name" value="Cytochrom_C3"/>
    <property type="match status" value="1"/>
</dbReference>
<dbReference type="SUPFAM" id="SSF48695">
    <property type="entry name" value="Multiheme cytochromes"/>
    <property type="match status" value="1"/>
</dbReference>
<keyword evidence="1" id="KW-0813">Transport</keyword>
<feature type="chain" id="PRO_5028287456" evidence="7">
    <location>
        <begin position="25"/>
        <end position="122"/>
    </location>
</feature>
<dbReference type="GO" id="GO:0046872">
    <property type="term" value="F:metal ion binding"/>
    <property type="evidence" value="ECO:0007669"/>
    <property type="project" value="UniProtKB-KW"/>
</dbReference>
<feature type="binding site" description="axial binding residue" evidence="6">
    <location>
        <position position="56"/>
    </location>
    <ligand>
        <name>heme c</name>
        <dbReference type="ChEBI" id="CHEBI:61717"/>
        <label>1</label>
    </ligand>
    <ligandPart>
        <name>Fe</name>
        <dbReference type="ChEBI" id="CHEBI:18248"/>
    </ligandPart>
</feature>
<keyword evidence="5 6" id="KW-0408">Iron</keyword>
<feature type="binding site" description="axial binding residue" evidence="6">
    <location>
        <position position="118"/>
    </location>
    <ligand>
        <name>heme c</name>
        <dbReference type="ChEBI" id="CHEBI:61717"/>
        <label>3</label>
    </ligand>
    <ligandPart>
        <name>Fe</name>
        <dbReference type="ChEBI" id="CHEBI:18248"/>
    </ligandPart>
</feature>
<evidence type="ECO:0000256" key="2">
    <source>
        <dbReference type="ARBA" id="ARBA00022617"/>
    </source>
</evidence>
<evidence type="ECO:0000256" key="3">
    <source>
        <dbReference type="ARBA" id="ARBA00022723"/>
    </source>
</evidence>
<dbReference type="Pfam" id="PF02085">
    <property type="entry name" value="Cytochrom_CIII"/>
    <property type="match status" value="1"/>
</dbReference>
<evidence type="ECO:0000259" key="8">
    <source>
        <dbReference type="Pfam" id="PF02085"/>
    </source>
</evidence>
<evidence type="ECO:0000256" key="4">
    <source>
        <dbReference type="ARBA" id="ARBA00022982"/>
    </source>
</evidence>
<reference evidence="9" key="1">
    <citation type="journal article" date="2020" name="mSystems">
        <title>Genome- and Community-Level Interaction Insights into Carbon Utilization and Element Cycling Functions of Hydrothermarchaeota in Hydrothermal Sediment.</title>
        <authorList>
            <person name="Zhou Z."/>
            <person name="Liu Y."/>
            <person name="Xu W."/>
            <person name="Pan J."/>
            <person name="Luo Z.H."/>
            <person name="Li M."/>
        </authorList>
    </citation>
    <scope>NUCLEOTIDE SEQUENCE [LARGE SCALE GENOMIC DNA]</scope>
    <source>
        <strain evidence="9">SpSt-788</strain>
    </source>
</reference>
<dbReference type="InterPro" id="IPR002322">
    <property type="entry name" value="Cyt_c_III"/>
</dbReference>
<keyword evidence="7" id="KW-0732">Signal</keyword>
<protein>
    <submittedName>
        <fullName evidence="9">Cytochrome C3 subunit A</fullName>
    </submittedName>
</protein>
<feature type="binding site" description="axial binding residue" evidence="6">
    <location>
        <position position="100"/>
    </location>
    <ligand>
        <name>heme c</name>
        <dbReference type="ChEBI" id="CHEBI:61717"/>
        <label>1</label>
    </ligand>
    <ligandPart>
        <name>Fe</name>
        <dbReference type="ChEBI" id="CHEBI:18248"/>
    </ligandPart>
</feature>
<feature type="binding site" description="axial binding residue" evidence="6">
    <location>
        <position position="59"/>
    </location>
    <ligand>
        <name>heme c</name>
        <dbReference type="ChEBI" id="CHEBI:61717"/>
        <label>1</label>
    </ligand>
    <ligandPart>
        <name>Fe</name>
        <dbReference type="ChEBI" id="CHEBI:18248"/>
    </ligandPart>
</feature>
<feature type="binding site" description="axial binding residue" evidence="6">
    <location>
        <position position="76"/>
    </location>
    <ligand>
        <name>heme c</name>
        <dbReference type="ChEBI" id="CHEBI:61717"/>
        <label>1</label>
    </ligand>
    <ligandPart>
        <name>Fe</name>
        <dbReference type="ChEBI" id="CHEBI:18248"/>
    </ligandPart>
</feature>
<feature type="binding site" description="axial binding residue" evidence="6">
    <location>
        <position position="119"/>
    </location>
    <ligand>
        <name>heme c</name>
        <dbReference type="ChEBI" id="CHEBI:61717"/>
        <label>1</label>
    </ligand>
    <ligandPart>
        <name>Fe</name>
        <dbReference type="ChEBI" id="CHEBI:18248"/>
    </ligandPart>
</feature>
<dbReference type="InterPro" id="IPR020942">
    <property type="entry name" value="Cyt_c_III_dom"/>
</dbReference>
<keyword evidence="2 6" id="KW-0349">Heme</keyword>
<gene>
    <name evidence="9" type="ORF">ENV75_04645</name>
</gene>
<feature type="domain" description="Class III cytochrome C" evidence="8">
    <location>
        <begin position="36"/>
        <end position="119"/>
    </location>
</feature>
<evidence type="ECO:0000256" key="5">
    <source>
        <dbReference type="ARBA" id="ARBA00023004"/>
    </source>
</evidence>
<name>A0A7C4EKP3_9BACT</name>
<proteinExistence type="predicted"/>
<dbReference type="AlphaFoldDB" id="A0A7C4EKP3"/>
<dbReference type="EMBL" id="DTHO01000052">
    <property type="protein sequence ID" value="HGG99719.1"/>
    <property type="molecule type" value="Genomic_DNA"/>
</dbReference>
<dbReference type="GO" id="GO:0020037">
    <property type="term" value="F:heme binding"/>
    <property type="evidence" value="ECO:0007669"/>
    <property type="project" value="InterPro"/>
</dbReference>